<protein>
    <submittedName>
        <fullName evidence="1">Uncharacterized protein</fullName>
    </submittedName>
</protein>
<proteinExistence type="predicted"/>
<name>A0AAU9JYU6_9CILI</name>
<keyword evidence="2" id="KW-1185">Reference proteome</keyword>
<dbReference type="Proteomes" id="UP001162131">
    <property type="component" value="Unassembled WGS sequence"/>
</dbReference>
<dbReference type="AlphaFoldDB" id="A0AAU9JYU6"/>
<evidence type="ECO:0000313" key="2">
    <source>
        <dbReference type="Proteomes" id="UP001162131"/>
    </source>
</evidence>
<organism evidence="1 2">
    <name type="scientific">Blepharisma stoltei</name>
    <dbReference type="NCBI Taxonomy" id="1481888"/>
    <lineage>
        <taxon>Eukaryota</taxon>
        <taxon>Sar</taxon>
        <taxon>Alveolata</taxon>
        <taxon>Ciliophora</taxon>
        <taxon>Postciliodesmatophora</taxon>
        <taxon>Heterotrichea</taxon>
        <taxon>Heterotrichida</taxon>
        <taxon>Blepharismidae</taxon>
        <taxon>Blepharisma</taxon>
    </lineage>
</organism>
<comment type="caution">
    <text evidence="1">The sequence shown here is derived from an EMBL/GenBank/DDBJ whole genome shotgun (WGS) entry which is preliminary data.</text>
</comment>
<gene>
    <name evidence="1" type="ORF">BSTOLATCC_MIC49357</name>
</gene>
<sequence>MGNDCRRPNKIYSPKKVQLLIRDETFSLPIIPQSYDLLEQNVEMVAKYIYSNPDPLDYYHLSFINSKNGAQQQLTDSKAYYSAFRNWHEKILQIRVDKDSYKCMFALNPSESGLPILDEATVALVDHLQNIEGNIISLLEGYNNLLKFAEKFSAYTKCPCIKVVITTLILIVSSSPNAKTAMVFLSSFPYIDFNLDLLENEALEGAKYWNDFSLCLQRAIPQMLVLKKALADVQVGLKQHSMSNGHTIKKSNNFLLEAETFSKALTAGFNFVRKIKNLHKNVAEMVENLAKPEQENTIRGIQNIIGLSGSTDPASALRLFALRPSVKLSNIKQAI</sequence>
<accession>A0AAU9JYU6</accession>
<reference evidence="1" key="1">
    <citation type="submission" date="2021-09" db="EMBL/GenBank/DDBJ databases">
        <authorList>
            <consortium name="AG Swart"/>
            <person name="Singh M."/>
            <person name="Singh A."/>
            <person name="Seah K."/>
            <person name="Emmerich C."/>
        </authorList>
    </citation>
    <scope>NUCLEOTIDE SEQUENCE</scope>
    <source>
        <strain evidence="1">ATCC30299</strain>
    </source>
</reference>
<dbReference type="EMBL" id="CAJZBQ010000048">
    <property type="protein sequence ID" value="CAG9329737.1"/>
    <property type="molecule type" value="Genomic_DNA"/>
</dbReference>
<evidence type="ECO:0000313" key="1">
    <source>
        <dbReference type="EMBL" id="CAG9329737.1"/>
    </source>
</evidence>